<protein>
    <submittedName>
        <fullName evidence="1">Uncharacterized protein</fullName>
    </submittedName>
</protein>
<evidence type="ECO:0000313" key="2">
    <source>
        <dbReference type="Proteomes" id="UP001063166"/>
    </source>
</evidence>
<sequence>MTTLDYSRRYRAGSGSELHNYMKSSRAGHLPHDGSRTLGSVFKAGENTVIRLPRKAIISSHCDPQLTLPLASFRADGERCHVLTSRSAKLKVISTLKVASISLRPPTCAYNETHLL</sequence>
<name>A0A9P3PV37_LYOSH</name>
<keyword evidence="2" id="KW-1185">Reference proteome</keyword>
<evidence type="ECO:0000313" key="1">
    <source>
        <dbReference type="EMBL" id="GLB42216.1"/>
    </source>
</evidence>
<dbReference type="EMBL" id="BRPK01000011">
    <property type="protein sequence ID" value="GLB42216.1"/>
    <property type="molecule type" value="Genomic_DNA"/>
</dbReference>
<comment type="caution">
    <text evidence="1">The sequence shown here is derived from an EMBL/GenBank/DDBJ whole genome shotgun (WGS) entry which is preliminary data.</text>
</comment>
<proteinExistence type="predicted"/>
<reference evidence="1" key="1">
    <citation type="submission" date="2022-07" db="EMBL/GenBank/DDBJ databases">
        <title>The genome of Lyophyllum shimeji provides insight into the initial evolution of ectomycorrhizal fungal genome.</title>
        <authorList>
            <person name="Kobayashi Y."/>
            <person name="Shibata T."/>
            <person name="Hirakawa H."/>
            <person name="Shigenobu S."/>
            <person name="Nishiyama T."/>
            <person name="Yamada A."/>
            <person name="Hasebe M."/>
            <person name="Kawaguchi M."/>
        </authorList>
    </citation>
    <scope>NUCLEOTIDE SEQUENCE</scope>
    <source>
        <strain evidence="1">AT787</strain>
    </source>
</reference>
<dbReference type="AlphaFoldDB" id="A0A9P3PV37"/>
<accession>A0A9P3PV37</accession>
<dbReference type="Proteomes" id="UP001063166">
    <property type="component" value="Unassembled WGS sequence"/>
</dbReference>
<gene>
    <name evidence="1" type="ORF">LshimejAT787_1102310</name>
</gene>
<organism evidence="1 2">
    <name type="scientific">Lyophyllum shimeji</name>
    <name type="common">Hon-shimeji</name>
    <name type="synonym">Tricholoma shimeji</name>
    <dbReference type="NCBI Taxonomy" id="47721"/>
    <lineage>
        <taxon>Eukaryota</taxon>
        <taxon>Fungi</taxon>
        <taxon>Dikarya</taxon>
        <taxon>Basidiomycota</taxon>
        <taxon>Agaricomycotina</taxon>
        <taxon>Agaricomycetes</taxon>
        <taxon>Agaricomycetidae</taxon>
        <taxon>Agaricales</taxon>
        <taxon>Tricholomatineae</taxon>
        <taxon>Lyophyllaceae</taxon>
        <taxon>Lyophyllum</taxon>
    </lineage>
</organism>